<comment type="caution">
    <text evidence="9">The sequence shown here is derived from an EMBL/GenBank/DDBJ whole genome shotgun (WGS) entry which is preliminary data.</text>
</comment>
<feature type="compositionally biased region" description="Pro residues" evidence="7">
    <location>
        <begin position="545"/>
        <end position="558"/>
    </location>
</feature>
<dbReference type="Proteomes" id="UP000322234">
    <property type="component" value="Unassembled WGS sequence"/>
</dbReference>
<keyword evidence="3" id="KW-0963">Cytoplasm</keyword>
<reference evidence="9" key="1">
    <citation type="submission" date="2019-10" db="EMBL/GenBank/DDBJ databases">
        <title>The sequence and de novo assembly of the wild yak genome.</title>
        <authorList>
            <person name="Liu Y."/>
        </authorList>
    </citation>
    <scope>NUCLEOTIDE SEQUENCE [LARGE SCALE GENOMIC DNA]</scope>
    <source>
        <strain evidence="9">WY2019</strain>
    </source>
</reference>
<sequence length="564" mass="58866">MSTSSLRRQVKNIVHNYSEAEIKVREATSNDPWGPSSSLMSEIADLTYNVVAFSEIMSMIWKRLNDHGKNWRHVYKAMTLMEYLIKTGSERVSQQCKENMYAVQTLKDFQYVDRDGKDQGVNVREKARQLVALLRDEDRLREERAHALKTKEKLAQTATGERGSLRAGITARRQRTARGFSADHGQSGAPPSCGPEDDAQLQLALSLSREEHDKEERIRRGDDLRLQMAIEESKRETAGQEESSLMDLADVFTAPAAAPATDPWGAPVSMAAALPTAAPASDPWGGPPVPQAADPWGGPAPTPASGDPWRPAAPAGPPADPWGGTQAPAAGEGPAPDPWGGSDGGAPVSGPPASDPWAPAPAFSDPWGGSPAKPSTNGTAVVGGFDTEADEFSDFDRLRTALPASGSSTGELELLAGEVPARSPGAFDMSGVGGSLAEAVGSPPPAAAPTPTPPTRKTPESFLGPNAALVDLDSLVSRPGPAVPGAKASNPFLPSGAPATGPSITNPFQPAPPATLTLNQLRISPVPPVAGAPSTYISPLGGGPGLPPMMPPGPPAPNTNPFLL</sequence>
<gene>
    <name evidence="9" type="ORF">E5288_WYG015435</name>
</gene>
<keyword evidence="4" id="KW-0597">Phosphoprotein</keyword>
<dbReference type="SMART" id="SM00726">
    <property type="entry name" value="UIM"/>
    <property type="match status" value="2"/>
</dbReference>
<name>A0A6B0S8N4_9CETA</name>
<dbReference type="GO" id="GO:0005886">
    <property type="term" value="C:plasma membrane"/>
    <property type="evidence" value="ECO:0007669"/>
    <property type="project" value="TreeGrafter"/>
</dbReference>
<dbReference type="Pfam" id="PF01417">
    <property type="entry name" value="ENTH"/>
    <property type="match status" value="1"/>
</dbReference>
<feature type="region of interest" description="Disordered" evidence="7">
    <location>
        <begin position="540"/>
        <end position="564"/>
    </location>
</feature>
<dbReference type="PROSITE" id="PS50942">
    <property type="entry name" value="ENTH"/>
    <property type="match status" value="1"/>
</dbReference>
<accession>A0A6B0S8N4</accession>
<evidence type="ECO:0000256" key="3">
    <source>
        <dbReference type="ARBA" id="ARBA00022490"/>
    </source>
</evidence>
<dbReference type="GO" id="GO:0030125">
    <property type="term" value="C:clathrin vesicle coat"/>
    <property type="evidence" value="ECO:0007669"/>
    <property type="project" value="TreeGrafter"/>
</dbReference>
<evidence type="ECO:0000256" key="6">
    <source>
        <dbReference type="ARBA" id="ARBA00023121"/>
    </source>
</evidence>
<dbReference type="GO" id="GO:0030276">
    <property type="term" value="F:clathrin binding"/>
    <property type="evidence" value="ECO:0007669"/>
    <property type="project" value="TreeGrafter"/>
</dbReference>
<evidence type="ECO:0000256" key="5">
    <source>
        <dbReference type="ARBA" id="ARBA00022737"/>
    </source>
</evidence>
<feature type="region of interest" description="Disordered" evidence="7">
    <location>
        <begin position="151"/>
        <end position="200"/>
    </location>
</feature>
<evidence type="ECO:0000256" key="7">
    <source>
        <dbReference type="SAM" id="MobiDB-lite"/>
    </source>
</evidence>
<evidence type="ECO:0000256" key="4">
    <source>
        <dbReference type="ARBA" id="ARBA00022553"/>
    </source>
</evidence>
<evidence type="ECO:0000313" key="9">
    <source>
        <dbReference type="EMBL" id="MXQ98410.1"/>
    </source>
</evidence>
<feature type="region of interest" description="Disordered" evidence="7">
    <location>
        <begin position="277"/>
        <end position="383"/>
    </location>
</feature>
<dbReference type="PANTHER" id="PTHR12276:SF48">
    <property type="entry name" value="EPSIN-1"/>
    <property type="match status" value="1"/>
</dbReference>
<evidence type="ECO:0000313" key="10">
    <source>
        <dbReference type="Proteomes" id="UP000322234"/>
    </source>
</evidence>
<feature type="compositionally biased region" description="Pro residues" evidence="7">
    <location>
        <begin position="442"/>
        <end position="456"/>
    </location>
</feature>
<feature type="compositionally biased region" description="Low complexity" evidence="7">
    <location>
        <begin position="355"/>
        <end position="367"/>
    </location>
</feature>
<feature type="compositionally biased region" description="Low complexity" evidence="7">
    <location>
        <begin position="321"/>
        <end position="340"/>
    </location>
</feature>
<keyword evidence="5" id="KW-0677">Repeat</keyword>
<dbReference type="InterPro" id="IPR008942">
    <property type="entry name" value="ENTH_VHS"/>
</dbReference>
<organism evidence="9 10">
    <name type="scientific">Bos mutus</name>
    <name type="common">wild yak</name>
    <dbReference type="NCBI Taxonomy" id="72004"/>
    <lineage>
        <taxon>Eukaryota</taxon>
        <taxon>Metazoa</taxon>
        <taxon>Chordata</taxon>
        <taxon>Craniata</taxon>
        <taxon>Vertebrata</taxon>
        <taxon>Euteleostomi</taxon>
        <taxon>Mammalia</taxon>
        <taxon>Eutheria</taxon>
        <taxon>Laurasiatheria</taxon>
        <taxon>Artiodactyla</taxon>
        <taxon>Ruminantia</taxon>
        <taxon>Pecora</taxon>
        <taxon>Bovidae</taxon>
        <taxon>Bovinae</taxon>
        <taxon>Bos</taxon>
    </lineage>
</organism>
<dbReference type="FunFam" id="1.25.40.90:FF:000002">
    <property type="entry name" value="epsin-2 isoform X1"/>
    <property type="match status" value="1"/>
</dbReference>
<dbReference type="GO" id="GO:0005768">
    <property type="term" value="C:endosome"/>
    <property type="evidence" value="ECO:0007669"/>
    <property type="project" value="TreeGrafter"/>
</dbReference>
<evidence type="ECO:0000256" key="2">
    <source>
        <dbReference type="ARBA" id="ARBA00010130"/>
    </source>
</evidence>
<keyword evidence="10" id="KW-1185">Reference proteome</keyword>
<dbReference type="CDD" id="cd16990">
    <property type="entry name" value="ENTH_Epsin"/>
    <property type="match status" value="1"/>
</dbReference>
<keyword evidence="6" id="KW-0446">Lipid-binding</keyword>
<dbReference type="SUPFAM" id="SSF48464">
    <property type="entry name" value="ENTH/VHS domain"/>
    <property type="match status" value="1"/>
</dbReference>
<evidence type="ECO:0000256" key="1">
    <source>
        <dbReference type="ARBA" id="ARBA00004496"/>
    </source>
</evidence>
<dbReference type="GO" id="GO:0006897">
    <property type="term" value="P:endocytosis"/>
    <property type="evidence" value="ECO:0007669"/>
    <property type="project" value="TreeGrafter"/>
</dbReference>
<comment type="similarity">
    <text evidence="2">Belongs to the epsin family.</text>
</comment>
<feature type="region of interest" description="Disordered" evidence="7">
    <location>
        <begin position="480"/>
        <end position="512"/>
    </location>
</feature>
<dbReference type="SMART" id="SM00273">
    <property type="entry name" value="ENTH"/>
    <property type="match status" value="1"/>
</dbReference>
<dbReference type="AlphaFoldDB" id="A0A6B0S8N4"/>
<dbReference type="PROSITE" id="PS50330">
    <property type="entry name" value="UIM"/>
    <property type="match status" value="2"/>
</dbReference>
<dbReference type="EMBL" id="VBQZ03000240">
    <property type="protein sequence ID" value="MXQ98410.1"/>
    <property type="molecule type" value="Genomic_DNA"/>
</dbReference>
<evidence type="ECO:0000259" key="8">
    <source>
        <dbReference type="PROSITE" id="PS50942"/>
    </source>
</evidence>
<feature type="domain" description="ENTH" evidence="8">
    <location>
        <begin position="12"/>
        <end position="144"/>
    </location>
</feature>
<comment type="subcellular location">
    <subcellularLocation>
        <location evidence="1">Cytoplasm</location>
    </subcellularLocation>
</comment>
<dbReference type="InterPro" id="IPR013809">
    <property type="entry name" value="ENTH"/>
</dbReference>
<dbReference type="PANTHER" id="PTHR12276">
    <property type="entry name" value="EPSIN/ENT-RELATED"/>
    <property type="match status" value="1"/>
</dbReference>
<proteinExistence type="inferred from homology"/>
<feature type="region of interest" description="Disordered" evidence="7">
    <location>
        <begin position="426"/>
        <end position="463"/>
    </location>
</feature>
<dbReference type="InterPro" id="IPR003903">
    <property type="entry name" value="UIM_dom"/>
</dbReference>
<dbReference type="GO" id="GO:0005543">
    <property type="term" value="F:phospholipid binding"/>
    <property type="evidence" value="ECO:0007669"/>
    <property type="project" value="TreeGrafter"/>
</dbReference>
<protein>
    <recommendedName>
        <fullName evidence="8">ENTH domain-containing protein</fullName>
    </recommendedName>
</protein>
<dbReference type="Gene3D" id="1.25.40.90">
    <property type="match status" value="1"/>
</dbReference>